<organism evidence="3 4">
    <name type="scientific">Ammonifex thiophilus</name>
    <dbReference type="NCBI Taxonomy" id="444093"/>
    <lineage>
        <taxon>Bacteria</taxon>
        <taxon>Bacillati</taxon>
        <taxon>Bacillota</taxon>
        <taxon>Clostridia</taxon>
        <taxon>Thermoanaerobacterales</taxon>
        <taxon>Thermoanaerobacteraceae</taxon>
        <taxon>Ammonifex</taxon>
    </lineage>
</organism>
<dbReference type="GO" id="GO:0051607">
    <property type="term" value="P:defense response to virus"/>
    <property type="evidence" value="ECO:0007669"/>
    <property type="project" value="UniProtKB-KW"/>
</dbReference>
<evidence type="ECO:0000313" key="4">
    <source>
        <dbReference type="Proteomes" id="UP000256329"/>
    </source>
</evidence>
<dbReference type="Pfam" id="PF03787">
    <property type="entry name" value="RAMPs"/>
    <property type="match status" value="1"/>
</dbReference>
<proteinExistence type="predicted"/>
<sequence length="423" mass="48289">MFIKEWLAWQANSGQANSKNILEDISECVKEPRQRKKELKICLKDKIKYSLRECSASDKYREALKKIHCLARWAFHLDAIGTGKDPVMELYCELYRGEANASVGENRLYESLQNMGVIPKLYKEDLSRLPAGSFFISFKFRLRKPYISRDDTEFYVIDNPVKKDWVFKVPYIASSQWKGCLRTAMVRQLVDWWTSLQSEDQKKKQDEFIKRRLQLVRLFGNEQEVDMNSTELEAYLDRAGGDELAKEYRKKLKELYGASRQQRDVHRRGRLMFYPTFFSSIGLEVINPHSRKTGAGERPVYFETVPEGETGRFLLLYVPFDRVGKDPTGTIREIAEDLRKVAEGVVFLLTGFGFGAKTSSSFGLARSELCDGEEGKIVVSVPGKEPKEEGFAVLDFEKDNGLVKRASELAGGLLGQEVAGGDC</sequence>
<dbReference type="EMBL" id="QSLN01000020">
    <property type="protein sequence ID" value="RDV81263.1"/>
    <property type="molecule type" value="Genomic_DNA"/>
</dbReference>
<name>A0A3D8P383_9THEO</name>
<accession>A0A3D8P383</accession>
<dbReference type="AlphaFoldDB" id="A0A3D8P383"/>
<evidence type="ECO:0000259" key="2">
    <source>
        <dbReference type="Pfam" id="PF03787"/>
    </source>
</evidence>
<keyword evidence="4" id="KW-1185">Reference proteome</keyword>
<dbReference type="InterPro" id="IPR005537">
    <property type="entry name" value="RAMP_III_fam"/>
</dbReference>
<keyword evidence="1" id="KW-0051">Antiviral defense</keyword>
<dbReference type="Proteomes" id="UP000256329">
    <property type="component" value="Unassembled WGS sequence"/>
</dbReference>
<reference evidence="3 4" key="1">
    <citation type="submission" date="2018-08" db="EMBL/GenBank/DDBJ databases">
        <title>Form III RuBisCO-mediated autotrophy in Thermodesulfobium bacteria.</title>
        <authorList>
            <person name="Toshchakov S.V."/>
            <person name="Kublanov I.V."/>
            <person name="Frolov E."/>
            <person name="Bonch-Osmolovskaya E.A."/>
            <person name="Tourova T.P."/>
            <person name="Chernych N.A."/>
            <person name="Lebedinsky A.V."/>
        </authorList>
    </citation>
    <scope>NUCLEOTIDE SEQUENCE [LARGE SCALE GENOMIC DNA]</scope>
    <source>
        <strain evidence="3 4">SR</strain>
    </source>
</reference>
<gene>
    <name evidence="3" type="ORF">DXX99_09485</name>
</gene>
<comment type="caution">
    <text evidence="3">The sequence shown here is derived from an EMBL/GenBank/DDBJ whole genome shotgun (WGS) entry which is preliminary data.</text>
</comment>
<evidence type="ECO:0000256" key="1">
    <source>
        <dbReference type="ARBA" id="ARBA00023118"/>
    </source>
</evidence>
<protein>
    <recommendedName>
        <fullName evidence="2">CRISPR type III-associated protein domain-containing protein</fullName>
    </recommendedName>
</protein>
<feature type="domain" description="CRISPR type III-associated protein" evidence="2">
    <location>
        <begin position="153"/>
        <end position="364"/>
    </location>
</feature>
<evidence type="ECO:0000313" key="3">
    <source>
        <dbReference type="EMBL" id="RDV81263.1"/>
    </source>
</evidence>